<dbReference type="InterPro" id="IPR035919">
    <property type="entry name" value="EAL_sf"/>
</dbReference>
<dbReference type="InterPro" id="IPR001633">
    <property type="entry name" value="EAL_dom"/>
</dbReference>
<dbReference type="EMBL" id="SRXU01000011">
    <property type="protein sequence ID" value="TGX37990.1"/>
    <property type="molecule type" value="Genomic_DNA"/>
</dbReference>
<protein>
    <submittedName>
        <fullName evidence="2">EAL domain-containing protein</fullName>
    </submittedName>
</protein>
<dbReference type="PROSITE" id="PS50883">
    <property type="entry name" value="EAL"/>
    <property type="match status" value="1"/>
</dbReference>
<dbReference type="AlphaFoldDB" id="A0A4S1W9N5"/>
<evidence type="ECO:0000259" key="1">
    <source>
        <dbReference type="PROSITE" id="PS50883"/>
    </source>
</evidence>
<feature type="domain" description="EAL" evidence="1">
    <location>
        <begin position="1"/>
        <end position="248"/>
    </location>
</feature>
<dbReference type="SMART" id="SM00052">
    <property type="entry name" value="EAL"/>
    <property type="match status" value="1"/>
</dbReference>
<sequence length="249" mass="26584">MTSEVERKPVSDSGGLTVAFQPIADIAASRVYAYEAIIRGRGGETAGQIFDSLPPETRATFDQRCAAGAIRWAMAAGLGTSGARLLIPVQAQSIGAPAEHLEPILRVSRHAGLIAERLIFGLEGYRDLPGNKLAEIIDVHRKAGPLTAFIGLGPNHAGLALCGRYLPDLVKLESELVSAIASSWSRRLVLEDLTPRIRQLGLKVIATGVDSEPVLQRLRSFGITLVQGEEIASPAERTLPTPALRRDAA</sequence>
<evidence type="ECO:0000313" key="2">
    <source>
        <dbReference type="EMBL" id="TGX37990.1"/>
    </source>
</evidence>
<gene>
    <name evidence="2" type="ORF">E5A74_19485</name>
</gene>
<proteinExistence type="predicted"/>
<comment type="caution">
    <text evidence="2">The sequence shown here is derived from an EMBL/GenBank/DDBJ whole genome shotgun (WGS) entry which is preliminary data.</text>
</comment>
<dbReference type="OrthoDB" id="1673646at2"/>
<accession>A0A4S1W9N5</accession>
<dbReference type="SUPFAM" id="SSF141868">
    <property type="entry name" value="EAL domain-like"/>
    <property type="match status" value="1"/>
</dbReference>
<organism evidence="2 3">
    <name type="scientific">Sphingomonas naasensis</name>
    <dbReference type="NCBI Taxonomy" id="1344951"/>
    <lineage>
        <taxon>Bacteria</taxon>
        <taxon>Pseudomonadati</taxon>
        <taxon>Pseudomonadota</taxon>
        <taxon>Alphaproteobacteria</taxon>
        <taxon>Sphingomonadales</taxon>
        <taxon>Sphingomonadaceae</taxon>
        <taxon>Sphingomonas</taxon>
    </lineage>
</organism>
<reference evidence="2 3" key="1">
    <citation type="submission" date="2019-04" db="EMBL/GenBank/DDBJ databases">
        <title>Sphingomonas psychrotolerans sp. nov., isolated from soil in the Tianshan Mountains, Xinjiang, China.</title>
        <authorList>
            <person name="Luo Y."/>
            <person name="Sheng H."/>
        </authorList>
    </citation>
    <scope>NUCLEOTIDE SEQUENCE [LARGE SCALE GENOMIC DNA]</scope>
    <source>
        <strain evidence="2 3">KIS18-15</strain>
    </source>
</reference>
<dbReference type="PANTHER" id="PTHR33121:SF15">
    <property type="entry name" value="BLUE LIGHT- AND TEMPERATURE-REGULATED ANTIREPRESSOR BLUF"/>
    <property type="match status" value="1"/>
</dbReference>
<dbReference type="InterPro" id="IPR050706">
    <property type="entry name" value="Cyclic-di-GMP_PDE-like"/>
</dbReference>
<dbReference type="Proteomes" id="UP000309848">
    <property type="component" value="Unassembled WGS sequence"/>
</dbReference>
<name>A0A4S1W9N5_9SPHN</name>
<evidence type="ECO:0000313" key="3">
    <source>
        <dbReference type="Proteomes" id="UP000309848"/>
    </source>
</evidence>
<keyword evidence="3" id="KW-1185">Reference proteome</keyword>
<dbReference type="Pfam" id="PF00563">
    <property type="entry name" value="EAL"/>
    <property type="match status" value="1"/>
</dbReference>
<dbReference type="PANTHER" id="PTHR33121">
    <property type="entry name" value="CYCLIC DI-GMP PHOSPHODIESTERASE PDEF"/>
    <property type="match status" value="1"/>
</dbReference>
<dbReference type="GO" id="GO:0071111">
    <property type="term" value="F:cyclic-guanylate-specific phosphodiesterase activity"/>
    <property type="evidence" value="ECO:0007669"/>
    <property type="project" value="InterPro"/>
</dbReference>
<dbReference type="Gene3D" id="3.20.20.450">
    <property type="entry name" value="EAL domain"/>
    <property type="match status" value="1"/>
</dbReference>